<name>A0A6C2TZ24_PONDE</name>
<evidence type="ECO:0000256" key="10">
    <source>
        <dbReference type="PIRNR" id="PIRNR006268"/>
    </source>
</evidence>
<keyword evidence="4 10" id="KW-0808">Transferase</keyword>
<feature type="binding site" evidence="11">
    <location>
        <position position="296"/>
    </location>
    <ligand>
        <name>Mg(2+)</name>
        <dbReference type="ChEBI" id="CHEBI:18420"/>
    </ligand>
</feature>
<organism evidence="12 13">
    <name type="scientific">Pontiella desulfatans</name>
    <dbReference type="NCBI Taxonomy" id="2750659"/>
    <lineage>
        <taxon>Bacteria</taxon>
        <taxon>Pseudomonadati</taxon>
        <taxon>Kiritimatiellota</taxon>
        <taxon>Kiritimatiellia</taxon>
        <taxon>Kiritimatiellales</taxon>
        <taxon>Pontiellaceae</taxon>
        <taxon>Pontiella</taxon>
    </lineage>
</organism>
<dbReference type="EC" id="2.7.1.180" evidence="1 10"/>
<dbReference type="SUPFAM" id="SSF143631">
    <property type="entry name" value="ApbE-like"/>
    <property type="match status" value="1"/>
</dbReference>
<evidence type="ECO:0000313" key="13">
    <source>
        <dbReference type="Proteomes" id="UP000366872"/>
    </source>
</evidence>
<accession>A0A6C2TZ24</accession>
<dbReference type="Pfam" id="PF02424">
    <property type="entry name" value="ApbE"/>
    <property type="match status" value="1"/>
</dbReference>
<dbReference type="AlphaFoldDB" id="A0A6C2TZ24"/>
<dbReference type="PIRSF" id="PIRSF006268">
    <property type="entry name" value="ApbE"/>
    <property type="match status" value="1"/>
</dbReference>
<dbReference type="InterPro" id="IPR003374">
    <property type="entry name" value="ApbE-like_sf"/>
</dbReference>
<feature type="binding site" evidence="11">
    <location>
        <position position="180"/>
    </location>
    <ligand>
        <name>Mg(2+)</name>
        <dbReference type="ChEBI" id="CHEBI:18420"/>
    </ligand>
</feature>
<gene>
    <name evidence="12" type="primary">apbE_1</name>
    <name evidence="12" type="ORF">PDESU_01417</name>
</gene>
<dbReference type="GO" id="GO:0016740">
    <property type="term" value="F:transferase activity"/>
    <property type="evidence" value="ECO:0007669"/>
    <property type="project" value="UniProtKB-UniRule"/>
</dbReference>
<evidence type="ECO:0000256" key="7">
    <source>
        <dbReference type="ARBA" id="ARBA00022842"/>
    </source>
</evidence>
<keyword evidence="3 10" id="KW-0285">Flavoprotein</keyword>
<comment type="cofactor">
    <cofactor evidence="11">
        <name>Mg(2+)</name>
        <dbReference type="ChEBI" id="CHEBI:18420"/>
    </cofactor>
    <cofactor evidence="11">
        <name>Mn(2+)</name>
        <dbReference type="ChEBI" id="CHEBI:29035"/>
    </cofactor>
    <text evidence="11">Magnesium. Can also use manganese.</text>
</comment>
<evidence type="ECO:0000256" key="4">
    <source>
        <dbReference type="ARBA" id="ARBA00022679"/>
    </source>
</evidence>
<dbReference type="Proteomes" id="UP000366872">
    <property type="component" value="Unassembled WGS sequence"/>
</dbReference>
<evidence type="ECO:0000256" key="1">
    <source>
        <dbReference type="ARBA" id="ARBA00011955"/>
    </source>
</evidence>
<protein>
    <recommendedName>
        <fullName evidence="2 10">FAD:protein FMN transferase</fullName>
        <ecNumber evidence="1 10">2.7.1.180</ecNumber>
    </recommendedName>
    <alternativeName>
        <fullName evidence="8 10">Flavin transferase</fullName>
    </alternativeName>
</protein>
<comment type="catalytic activity">
    <reaction evidence="9 10">
        <text>L-threonyl-[protein] + FAD = FMN-L-threonyl-[protein] + AMP + H(+)</text>
        <dbReference type="Rhea" id="RHEA:36847"/>
        <dbReference type="Rhea" id="RHEA-COMP:11060"/>
        <dbReference type="Rhea" id="RHEA-COMP:11061"/>
        <dbReference type="ChEBI" id="CHEBI:15378"/>
        <dbReference type="ChEBI" id="CHEBI:30013"/>
        <dbReference type="ChEBI" id="CHEBI:57692"/>
        <dbReference type="ChEBI" id="CHEBI:74257"/>
        <dbReference type="ChEBI" id="CHEBI:456215"/>
        <dbReference type="EC" id="2.7.1.180"/>
    </reaction>
</comment>
<dbReference type="Gene3D" id="3.10.520.10">
    <property type="entry name" value="ApbE-like domains"/>
    <property type="match status" value="1"/>
</dbReference>
<evidence type="ECO:0000256" key="9">
    <source>
        <dbReference type="ARBA" id="ARBA00048540"/>
    </source>
</evidence>
<keyword evidence="5 10" id="KW-0479">Metal-binding</keyword>
<dbReference type="PANTHER" id="PTHR30040">
    <property type="entry name" value="THIAMINE BIOSYNTHESIS LIPOPROTEIN APBE"/>
    <property type="match status" value="1"/>
</dbReference>
<reference evidence="12 13" key="1">
    <citation type="submission" date="2019-04" db="EMBL/GenBank/DDBJ databases">
        <authorList>
            <person name="Van Vliet M D."/>
        </authorList>
    </citation>
    <scope>NUCLEOTIDE SEQUENCE [LARGE SCALE GENOMIC DNA]</scope>
    <source>
        <strain evidence="12 13">F1</strain>
    </source>
</reference>
<keyword evidence="13" id="KW-1185">Reference proteome</keyword>
<evidence type="ECO:0000256" key="8">
    <source>
        <dbReference type="ARBA" id="ARBA00031306"/>
    </source>
</evidence>
<dbReference type="PANTHER" id="PTHR30040:SF2">
    <property type="entry name" value="FAD:PROTEIN FMN TRANSFERASE"/>
    <property type="match status" value="1"/>
</dbReference>
<feature type="binding site" evidence="11">
    <location>
        <position position="300"/>
    </location>
    <ligand>
        <name>Mg(2+)</name>
        <dbReference type="ChEBI" id="CHEBI:18420"/>
    </ligand>
</feature>
<comment type="similarity">
    <text evidence="10">Belongs to the ApbE family.</text>
</comment>
<dbReference type="InterPro" id="IPR024932">
    <property type="entry name" value="ApbE"/>
</dbReference>
<evidence type="ECO:0000256" key="6">
    <source>
        <dbReference type="ARBA" id="ARBA00022827"/>
    </source>
</evidence>
<sequence length="351" mass="38284">MPRKKIIQIILGLVLVLVLGIGGYLRSQVIVNPAHWGETMGTGYSIKITGKVKQSKLQELTRSIDDRLAEINRQMSTWDPESEISRFNHSDSLEPFECSDGFVEVVRRALELSESTGGAFDPTLQPLLNLWGFGSEADGQRVPTDAEIAAIRETIGWRMLTVEGRALRKAEPGLSLALGAIAKGYGVDALAKILKDAGFENWFVEIGGEVLVRGLNPDGVPWKIGIQFPTTNPMDQSLQGIVHLTEGAIATSGDYRNYVRENDEIYSHILDPRSGRAVRSDTASVSVMAANCMDADGIATALFVLGADEGIAWVEGETGVEAMFLLRDDDGQIIERFSSGFQKATRYNPAL</sequence>
<dbReference type="EMBL" id="CAAHFG010000001">
    <property type="protein sequence ID" value="VGO12863.1"/>
    <property type="molecule type" value="Genomic_DNA"/>
</dbReference>
<proteinExistence type="inferred from homology"/>
<dbReference type="RefSeq" id="WP_136078489.1">
    <property type="nucleotide sequence ID" value="NZ_CAAHFG010000001.1"/>
</dbReference>
<evidence type="ECO:0000313" key="12">
    <source>
        <dbReference type="EMBL" id="VGO12863.1"/>
    </source>
</evidence>
<dbReference type="GO" id="GO:0046872">
    <property type="term" value="F:metal ion binding"/>
    <property type="evidence" value="ECO:0007669"/>
    <property type="project" value="UniProtKB-UniRule"/>
</dbReference>
<evidence type="ECO:0000256" key="11">
    <source>
        <dbReference type="PIRSR" id="PIRSR006268-2"/>
    </source>
</evidence>
<evidence type="ECO:0000256" key="3">
    <source>
        <dbReference type="ARBA" id="ARBA00022630"/>
    </source>
</evidence>
<evidence type="ECO:0000256" key="5">
    <source>
        <dbReference type="ARBA" id="ARBA00022723"/>
    </source>
</evidence>
<keyword evidence="7 10" id="KW-0460">Magnesium</keyword>
<keyword evidence="6 10" id="KW-0274">FAD</keyword>
<evidence type="ECO:0000256" key="2">
    <source>
        <dbReference type="ARBA" id="ARBA00016337"/>
    </source>
</evidence>